<dbReference type="PANTHER" id="PTHR10584:SF166">
    <property type="entry name" value="RIBOKINASE"/>
    <property type="match status" value="1"/>
</dbReference>
<feature type="region of interest" description="Disordered" evidence="3">
    <location>
        <begin position="482"/>
        <end position="515"/>
    </location>
</feature>
<protein>
    <recommendedName>
        <fullName evidence="4">Carbohydrate kinase PfkB domain-containing protein</fullName>
    </recommendedName>
</protein>
<dbReference type="PRINTS" id="PR00990">
    <property type="entry name" value="RIBOKINASE"/>
</dbReference>
<gene>
    <name evidence="5" type="ORF">GPX89_35160</name>
</gene>
<accession>A0A7K1V8P1</accession>
<dbReference type="InterPro" id="IPR011611">
    <property type="entry name" value="PfkB_dom"/>
</dbReference>
<keyword evidence="6" id="KW-1185">Reference proteome</keyword>
<reference evidence="5 6" key="1">
    <citation type="submission" date="2019-12" db="EMBL/GenBank/DDBJ databases">
        <title>Nocardia sp. nov. ET3-3 isolated from soil.</title>
        <authorList>
            <person name="Kanchanasin P."/>
            <person name="Tanasupawat S."/>
            <person name="Yuki M."/>
            <person name="Kudo T."/>
        </authorList>
    </citation>
    <scope>NUCLEOTIDE SEQUENCE [LARGE SCALE GENOMIC DNA]</scope>
    <source>
        <strain evidence="5 6">ET3-3</strain>
    </source>
</reference>
<evidence type="ECO:0000256" key="1">
    <source>
        <dbReference type="ARBA" id="ARBA00022679"/>
    </source>
</evidence>
<dbReference type="Pfam" id="PF00294">
    <property type="entry name" value="PfkB"/>
    <property type="match status" value="1"/>
</dbReference>
<dbReference type="GO" id="GO:0016301">
    <property type="term" value="F:kinase activity"/>
    <property type="evidence" value="ECO:0007669"/>
    <property type="project" value="UniProtKB-KW"/>
</dbReference>
<evidence type="ECO:0000313" key="6">
    <source>
        <dbReference type="Proteomes" id="UP000466794"/>
    </source>
</evidence>
<dbReference type="Proteomes" id="UP000466794">
    <property type="component" value="Unassembled WGS sequence"/>
</dbReference>
<evidence type="ECO:0000256" key="3">
    <source>
        <dbReference type="SAM" id="MobiDB-lite"/>
    </source>
</evidence>
<keyword evidence="1" id="KW-0808">Transferase</keyword>
<organism evidence="5 6">
    <name type="scientific">Nocardia terrae</name>
    <dbReference type="NCBI Taxonomy" id="2675851"/>
    <lineage>
        <taxon>Bacteria</taxon>
        <taxon>Bacillati</taxon>
        <taxon>Actinomycetota</taxon>
        <taxon>Actinomycetes</taxon>
        <taxon>Mycobacteriales</taxon>
        <taxon>Nocardiaceae</taxon>
        <taxon>Nocardia</taxon>
    </lineage>
</organism>
<dbReference type="Gene3D" id="3.40.1190.20">
    <property type="match status" value="1"/>
</dbReference>
<evidence type="ECO:0000256" key="2">
    <source>
        <dbReference type="ARBA" id="ARBA00022777"/>
    </source>
</evidence>
<dbReference type="AlphaFoldDB" id="A0A7K1V8P1"/>
<sequence>MTRANNDPGLASAFATPDHAADAVCGTLMRVRKHQGLEVDRIETSEIDISGLLRLNVIRRCAHLEQEEPQHALLAAVRAIAGRLSVTDRVVVDAELRLGLLRDTDRADLDLDLDQLYGAALAGRRRSLSRNWRALHEALGAHEIPPAPTERAMRGGKYELPAFTALAKLLTSLSDLGDGEPNSVVVVGDAVIDHILEVEHFPRPGTAMWGTDSGSRPGGKGLNRAVALARLNLDARLLAAIGDDDEGQQILDYLASEKVDTSLIKVELRKRTPVTTVVNPADGEYASIAIKKGRTRLNSSDFELPAIQHAIRTAAAVVLTFEQTNNVIEKVLETVDALKNSEPAAAPWLIVNVSPPRPLTPAMLEHLSAINYLVGSSDDLASLRPDLSAADIAAELLTGGVGSVCEIDRSQCTVHRRGLDAIEVDPFGTSVTNVAGAASAFSSALTSRLVTNARPADTADFEWATAAMTMLIRHATKTHAVESVTDGMPSAESVDKLVRSTPAETPEPDTPSARR</sequence>
<feature type="domain" description="Carbohydrate kinase PfkB" evidence="4">
    <location>
        <begin position="183"/>
        <end position="470"/>
    </location>
</feature>
<keyword evidence="2" id="KW-0418">Kinase</keyword>
<evidence type="ECO:0000313" key="5">
    <source>
        <dbReference type="EMBL" id="MVU82458.1"/>
    </source>
</evidence>
<name>A0A7K1V8P1_9NOCA</name>
<comment type="caution">
    <text evidence="5">The sequence shown here is derived from an EMBL/GenBank/DDBJ whole genome shotgun (WGS) entry which is preliminary data.</text>
</comment>
<dbReference type="PANTHER" id="PTHR10584">
    <property type="entry name" value="SUGAR KINASE"/>
    <property type="match status" value="1"/>
</dbReference>
<dbReference type="EMBL" id="WRPP01000009">
    <property type="protein sequence ID" value="MVU82458.1"/>
    <property type="molecule type" value="Genomic_DNA"/>
</dbReference>
<proteinExistence type="predicted"/>
<dbReference type="InterPro" id="IPR002139">
    <property type="entry name" value="Ribo/fructo_kinase"/>
</dbReference>
<evidence type="ECO:0000259" key="4">
    <source>
        <dbReference type="Pfam" id="PF00294"/>
    </source>
</evidence>
<dbReference type="SUPFAM" id="SSF53613">
    <property type="entry name" value="Ribokinase-like"/>
    <property type="match status" value="1"/>
</dbReference>
<dbReference type="GO" id="GO:0006796">
    <property type="term" value="P:phosphate-containing compound metabolic process"/>
    <property type="evidence" value="ECO:0007669"/>
    <property type="project" value="UniProtKB-ARBA"/>
</dbReference>
<dbReference type="InterPro" id="IPR029056">
    <property type="entry name" value="Ribokinase-like"/>
</dbReference>
<dbReference type="RefSeq" id="WP_157392060.1">
    <property type="nucleotide sequence ID" value="NZ_WRPP01000009.1"/>
</dbReference>